<dbReference type="EMBL" id="PKUN01000005">
    <property type="protein sequence ID" value="PLX62492.1"/>
    <property type="molecule type" value="Genomic_DNA"/>
</dbReference>
<dbReference type="RefSeq" id="WP_029133816.1">
    <property type="nucleotide sequence ID" value="NZ_CAXXYC010000003.1"/>
</dbReference>
<comment type="similarity">
    <text evidence="2 7">Belongs to the ExbD/TolR family.</text>
</comment>
<keyword evidence="6 8" id="KW-0472">Membrane</keyword>
<comment type="caution">
    <text evidence="9">The sequence shown here is derived from an EMBL/GenBank/DDBJ whole genome shotgun (WGS) entry which is preliminary data.</text>
</comment>
<comment type="subcellular location">
    <subcellularLocation>
        <location evidence="1">Cell membrane</location>
        <topology evidence="1">Single-pass membrane protein</topology>
    </subcellularLocation>
    <subcellularLocation>
        <location evidence="7">Cell membrane</location>
        <topology evidence="7">Single-pass type II membrane protein</topology>
    </subcellularLocation>
</comment>
<evidence type="ECO:0000313" key="9">
    <source>
        <dbReference type="EMBL" id="PLX62492.1"/>
    </source>
</evidence>
<dbReference type="GO" id="GO:0022857">
    <property type="term" value="F:transmembrane transporter activity"/>
    <property type="evidence" value="ECO:0007669"/>
    <property type="project" value="InterPro"/>
</dbReference>
<dbReference type="InterPro" id="IPR003400">
    <property type="entry name" value="ExbD"/>
</dbReference>
<sequence length="141" mass="15959">MNLRPHRKESPELNLTPLIDVVFLLLIFFMVSTTFDKESRIKVELPTAATQDEQVEEEKVLEITIDASGRFYVDEREVVNTEADTLKRAIEKAAGMRRDLPVIIKADARASFQSVFKVMDVTSQLGFVNMTFPGKQPVEGN</sequence>
<feature type="transmembrane region" description="Helical" evidence="8">
    <location>
        <begin position="15"/>
        <end position="35"/>
    </location>
</feature>
<dbReference type="PANTHER" id="PTHR30558:SF3">
    <property type="entry name" value="BIOPOLYMER TRANSPORT PROTEIN EXBD-RELATED"/>
    <property type="match status" value="1"/>
</dbReference>
<evidence type="ECO:0000256" key="5">
    <source>
        <dbReference type="ARBA" id="ARBA00022989"/>
    </source>
</evidence>
<keyword evidence="4 7" id="KW-0812">Transmembrane</keyword>
<organism evidence="9 10">
    <name type="scientific">Sedimenticola selenatireducens</name>
    <dbReference type="NCBI Taxonomy" id="191960"/>
    <lineage>
        <taxon>Bacteria</taxon>
        <taxon>Pseudomonadati</taxon>
        <taxon>Pseudomonadota</taxon>
        <taxon>Gammaproteobacteria</taxon>
        <taxon>Chromatiales</taxon>
        <taxon>Sedimenticolaceae</taxon>
        <taxon>Sedimenticola</taxon>
    </lineage>
</organism>
<dbReference type="PANTHER" id="PTHR30558">
    <property type="entry name" value="EXBD MEMBRANE COMPONENT OF PMF-DRIVEN MACROMOLECULE IMPORT SYSTEM"/>
    <property type="match status" value="1"/>
</dbReference>
<dbReference type="Proteomes" id="UP000235015">
    <property type="component" value="Unassembled WGS sequence"/>
</dbReference>
<keyword evidence="5 8" id="KW-1133">Transmembrane helix</keyword>
<dbReference type="Pfam" id="PF02472">
    <property type="entry name" value="ExbD"/>
    <property type="match status" value="1"/>
</dbReference>
<dbReference type="Gene3D" id="3.30.420.270">
    <property type="match status" value="1"/>
</dbReference>
<reference evidence="9 10" key="1">
    <citation type="submission" date="2017-11" db="EMBL/GenBank/DDBJ databases">
        <title>Genome-resolved metagenomics identifies genetic mobility, metabolic interactions, and unexpected diversity in perchlorate-reducing communities.</title>
        <authorList>
            <person name="Barnum T.P."/>
            <person name="Figueroa I.A."/>
            <person name="Carlstrom C.I."/>
            <person name="Lucas L.N."/>
            <person name="Engelbrektson A.L."/>
            <person name="Coates J.D."/>
        </authorList>
    </citation>
    <scope>NUCLEOTIDE SEQUENCE [LARGE SCALE GENOMIC DNA]</scope>
    <source>
        <strain evidence="9">BM301</strain>
    </source>
</reference>
<dbReference type="AlphaFoldDB" id="A0A2N6CYV3"/>
<evidence type="ECO:0000256" key="4">
    <source>
        <dbReference type="ARBA" id="ARBA00022692"/>
    </source>
</evidence>
<evidence type="ECO:0000256" key="2">
    <source>
        <dbReference type="ARBA" id="ARBA00005811"/>
    </source>
</evidence>
<proteinExistence type="inferred from homology"/>
<evidence type="ECO:0000313" key="10">
    <source>
        <dbReference type="Proteomes" id="UP000235015"/>
    </source>
</evidence>
<evidence type="ECO:0000256" key="7">
    <source>
        <dbReference type="RuleBase" id="RU003879"/>
    </source>
</evidence>
<protein>
    <submittedName>
        <fullName evidence="9">Biopolymer transporter ExbD</fullName>
    </submittedName>
</protein>
<keyword evidence="3" id="KW-1003">Cell membrane</keyword>
<evidence type="ECO:0000256" key="1">
    <source>
        <dbReference type="ARBA" id="ARBA00004162"/>
    </source>
</evidence>
<evidence type="ECO:0000256" key="6">
    <source>
        <dbReference type="ARBA" id="ARBA00023136"/>
    </source>
</evidence>
<dbReference type="GO" id="GO:0015031">
    <property type="term" value="P:protein transport"/>
    <property type="evidence" value="ECO:0007669"/>
    <property type="project" value="UniProtKB-KW"/>
</dbReference>
<evidence type="ECO:0000256" key="3">
    <source>
        <dbReference type="ARBA" id="ARBA00022475"/>
    </source>
</evidence>
<name>A0A2N6CYV3_9GAMM</name>
<gene>
    <name evidence="9" type="ORF">C0630_06605</name>
</gene>
<accession>A0A2N6CYV3</accession>
<keyword evidence="7" id="KW-0813">Transport</keyword>
<keyword evidence="7" id="KW-0653">Protein transport</keyword>
<dbReference type="GO" id="GO:0005886">
    <property type="term" value="C:plasma membrane"/>
    <property type="evidence" value="ECO:0007669"/>
    <property type="project" value="UniProtKB-SubCell"/>
</dbReference>
<evidence type="ECO:0000256" key="8">
    <source>
        <dbReference type="SAM" id="Phobius"/>
    </source>
</evidence>
<dbReference type="STRING" id="1111735.GCA_000428045_01111"/>